<comment type="caution">
    <text evidence="1">The sequence shown here is derived from an EMBL/GenBank/DDBJ whole genome shotgun (WGS) entry which is preliminary data.</text>
</comment>
<accession>A0ABW5XIZ9</accession>
<gene>
    <name evidence="1" type="ORF">ACFSYC_03170</name>
</gene>
<proteinExistence type="predicted"/>
<dbReference type="EMBL" id="JBHUON010000002">
    <property type="protein sequence ID" value="MFD2863679.1"/>
    <property type="molecule type" value="Genomic_DNA"/>
</dbReference>
<sequence>METHRLKLYAIYKDGSHVGNTRAVSKNQAIKEYIHDSKYLPEVYYNKVFMKRYDAVIAKDLVHF</sequence>
<dbReference type="Proteomes" id="UP001597601">
    <property type="component" value="Unassembled WGS sequence"/>
</dbReference>
<evidence type="ECO:0000313" key="1">
    <source>
        <dbReference type="EMBL" id="MFD2863679.1"/>
    </source>
</evidence>
<name>A0ABW5XIZ9_9SPHI</name>
<keyword evidence="2" id="KW-1185">Reference proteome</keyword>
<dbReference type="RefSeq" id="WP_377123436.1">
    <property type="nucleotide sequence ID" value="NZ_JBHUHN010000001.1"/>
</dbReference>
<reference evidence="2" key="1">
    <citation type="journal article" date="2019" name="Int. J. Syst. Evol. Microbiol.">
        <title>The Global Catalogue of Microorganisms (GCM) 10K type strain sequencing project: providing services to taxonomists for standard genome sequencing and annotation.</title>
        <authorList>
            <consortium name="The Broad Institute Genomics Platform"/>
            <consortium name="The Broad Institute Genome Sequencing Center for Infectious Disease"/>
            <person name="Wu L."/>
            <person name="Ma J."/>
        </authorList>
    </citation>
    <scope>NUCLEOTIDE SEQUENCE [LARGE SCALE GENOMIC DNA]</scope>
    <source>
        <strain evidence="2">KCTC 52232</strain>
    </source>
</reference>
<evidence type="ECO:0000313" key="2">
    <source>
        <dbReference type="Proteomes" id="UP001597601"/>
    </source>
</evidence>
<protein>
    <submittedName>
        <fullName evidence="1">Uncharacterized protein</fullName>
    </submittedName>
</protein>
<organism evidence="1 2">
    <name type="scientific">Mucilaginibacter antarcticus</name>
    <dbReference type="NCBI Taxonomy" id="1855725"/>
    <lineage>
        <taxon>Bacteria</taxon>
        <taxon>Pseudomonadati</taxon>
        <taxon>Bacteroidota</taxon>
        <taxon>Sphingobacteriia</taxon>
        <taxon>Sphingobacteriales</taxon>
        <taxon>Sphingobacteriaceae</taxon>
        <taxon>Mucilaginibacter</taxon>
    </lineage>
</organism>